<dbReference type="EMBL" id="JASBWR010000062">
    <property type="protein sequence ID" value="KAJ9100752.1"/>
    <property type="molecule type" value="Genomic_DNA"/>
</dbReference>
<sequence>MEGGTNEQVVETLYKILRNENKEQHLKVYWYTGKDQIRPLNAVHKQRNCHIKFAMFDDEVAILGNGNMGKLSDSMCDLDEH</sequence>
<comment type="caution">
    <text evidence="1">The sequence shown here is derived from an EMBL/GenBank/DDBJ whole genome shotgun (WGS) entry which is preliminary data.</text>
</comment>
<name>A0ACC2VPC2_9TREE</name>
<keyword evidence="2" id="KW-1185">Reference proteome</keyword>
<gene>
    <name evidence="1" type="ORF">QFC19_005491</name>
</gene>
<proteinExistence type="predicted"/>
<dbReference type="Proteomes" id="UP001241377">
    <property type="component" value="Unassembled WGS sequence"/>
</dbReference>
<evidence type="ECO:0000313" key="2">
    <source>
        <dbReference type="Proteomes" id="UP001241377"/>
    </source>
</evidence>
<accession>A0ACC2VPC2</accession>
<protein>
    <submittedName>
        <fullName evidence="1">Uncharacterized protein</fullName>
    </submittedName>
</protein>
<evidence type="ECO:0000313" key="1">
    <source>
        <dbReference type="EMBL" id="KAJ9100752.1"/>
    </source>
</evidence>
<reference evidence="1" key="1">
    <citation type="submission" date="2023-04" db="EMBL/GenBank/DDBJ databases">
        <title>Draft Genome sequencing of Naganishia species isolated from polar environments using Oxford Nanopore Technology.</title>
        <authorList>
            <person name="Leo P."/>
            <person name="Venkateswaran K."/>
        </authorList>
    </citation>
    <scope>NUCLEOTIDE SEQUENCE</scope>
    <source>
        <strain evidence="1">MNA-CCFEE 5261</strain>
    </source>
</reference>
<organism evidence="1 2">
    <name type="scientific">Naganishia cerealis</name>
    <dbReference type="NCBI Taxonomy" id="610337"/>
    <lineage>
        <taxon>Eukaryota</taxon>
        <taxon>Fungi</taxon>
        <taxon>Dikarya</taxon>
        <taxon>Basidiomycota</taxon>
        <taxon>Agaricomycotina</taxon>
        <taxon>Tremellomycetes</taxon>
        <taxon>Filobasidiales</taxon>
        <taxon>Filobasidiaceae</taxon>
        <taxon>Naganishia</taxon>
    </lineage>
</organism>